<evidence type="ECO:0000256" key="14">
    <source>
        <dbReference type="ARBA" id="ARBA00048423"/>
    </source>
</evidence>
<dbReference type="GO" id="GO:0019417">
    <property type="term" value="P:sulfur oxidation"/>
    <property type="evidence" value="ECO:0007669"/>
    <property type="project" value="InterPro"/>
</dbReference>
<dbReference type="InterPro" id="IPR025710">
    <property type="entry name" value="SoxA"/>
</dbReference>
<dbReference type="RefSeq" id="WP_111363634.1">
    <property type="nucleotide sequence ID" value="NZ_JASHJG010000007.1"/>
</dbReference>
<keyword evidence="22" id="KW-1185">Reference proteome</keyword>
<evidence type="ECO:0000256" key="19">
    <source>
        <dbReference type="SAM" id="SignalP"/>
    </source>
</evidence>
<dbReference type="GO" id="GO:0042597">
    <property type="term" value="C:periplasmic space"/>
    <property type="evidence" value="ECO:0007669"/>
    <property type="project" value="UniProtKB-SubCell"/>
</dbReference>
<comment type="similarity">
    <text evidence="12 15">Belongs to the SoxA family.</text>
</comment>
<comment type="subunit">
    <text evidence="3 15">Heterodimer of SoxA and SoxX.</text>
</comment>
<comment type="cofactor">
    <cofactor evidence="1">
        <name>heme c</name>
        <dbReference type="ChEBI" id="CHEBI:61717"/>
    </cofactor>
</comment>
<reference evidence="21 22" key="1">
    <citation type="submission" date="2019-07" db="EMBL/GenBank/DDBJ databases">
        <title>Aquicoccus porphyridii gen. nov., sp. nov., isolated from a small marine red alga, Porphyridium marinum.</title>
        <authorList>
            <person name="Liu L."/>
        </authorList>
    </citation>
    <scope>NUCLEOTIDE SEQUENCE [LARGE SCALE GENOMIC DNA]</scope>
    <source>
        <strain evidence="21 22">L1 8-17</strain>
    </source>
</reference>
<evidence type="ECO:0000313" key="21">
    <source>
        <dbReference type="EMBL" id="KAA0920298.1"/>
    </source>
</evidence>
<dbReference type="FunFam" id="1.10.760.10:FF:000030">
    <property type="entry name" value="L-cysteine S-thiosulfotransferase subunit SoxA"/>
    <property type="match status" value="1"/>
</dbReference>
<dbReference type="GO" id="GO:0016669">
    <property type="term" value="F:oxidoreductase activity, acting on a sulfur group of donors, cytochrome as acceptor"/>
    <property type="evidence" value="ECO:0007669"/>
    <property type="project" value="InterPro"/>
</dbReference>
<dbReference type="GO" id="GO:0070069">
    <property type="term" value="C:cytochrome complex"/>
    <property type="evidence" value="ECO:0007669"/>
    <property type="project" value="InterPro"/>
</dbReference>
<dbReference type="GO" id="GO:0046982">
    <property type="term" value="F:protein heterodimerization activity"/>
    <property type="evidence" value="ECO:0007669"/>
    <property type="project" value="UniProtKB-ARBA"/>
</dbReference>
<dbReference type="GO" id="GO:0004792">
    <property type="term" value="F:thiosulfate-cyanide sulfurtransferase activity"/>
    <property type="evidence" value="ECO:0007669"/>
    <property type="project" value="UniProtKB-ARBA"/>
</dbReference>
<sequence>MNFKMLSVVSAVALAMPTLGAAGPDDDTLIINEEIEVVTKAEPAEHLDGALYEVISGWHFRNDDTQAIEMDDFDNPGMLGVENAMATWNTAEGSAGKSCADCHGDAAESMKGVKATYPKYDEKAGTVMTVQMKVNECRTERMGAEAWKYDAGPAIDMEAMIGSQSRGMQMNVAIDGPAKPFWEKGKEIYYTRYGQLELSCASCHEQNYGNMIRADHLSQGQTNGFPTYRLKNAKLNGAHSRFKGCIRDTRAETFSPGSDEFIALELYVASRGNGLGVETPSVRN</sequence>
<feature type="binding site" description="axial binding residue" evidence="18">
    <location>
        <position position="245"/>
    </location>
    <ligand>
        <name>heme c</name>
        <dbReference type="ChEBI" id="CHEBI:61717"/>
        <label>2</label>
    </ligand>
    <ligandPart>
        <name>Fe</name>
        <dbReference type="ChEBI" id="CHEBI:18248"/>
    </ligandPart>
</feature>
<feature type="signal peptide" evidence="19">
    <location>
        <begin position="1"/>
        <end position="21"/>
    </location>
</feature>
<evidence type="ECO:0000256" key="16">
    <source>
        <dbReference type="PIRSR" id="PIRSR038455-1"/>
    </source>
</evidence>
<dbReference type="PIRSF" id="PIRSF038455">
    <property type="entry name" value="SoxA"/>
    <property type="match status" value="1"/>
</dbReference>
<feature type="binding site" description="axial binding residue" evidence="18">
    <location>
        <position position="204"/>
    </location>
    <ligand>
        <name>heme c</name>
        <dbReference type="ChEBI" id="CHEBI:61717"/>
        <label>2</label>
    </ligand>
    <ligandPart>
        <name>Fe</name>
        <dbReference type="ChEBI" id="CHEBI:18248"/>
    </ligandPart>
</feature>
<comment type="subcellular location">
    <subcellularLocation>
        <location evidence="2 15">Periplasm</location>
    </subcellularLocation>
</comment>
<evidence type="ECO:0000256" key="13">
    <source>
        <dbReference type="ARBA" id="ARBA00048077"/>
    </source>
</evidence>
<evidence type="ECO:0000256" key="8">
    <source>
        <dbReference type="ARBA" id="ARBA00022729"/>
    </source>
</evidence>
<dbReference type="GO" id="GO:0020037">
    <property type="term" value="F:heme binding"/>
    <property type="evidence" value="ECO:0007669"/>
    <property type="project" value="InterPro"/>
</dbReference>
<evidence type="ECO:0000256" key="1">
    <source>
        <dbReference type="ARBA" id="ARBA00001926"/>
    </source>
</evidence>
<comment type="catalytic activity">
    <reaction evidence="13 15">
        <text>L-cysteinyl-[SoxY protein] + thiosulfate + 2 Fe(III)-[cytochrome c] = S-sulfosulfanyl-L-cysteinyl-[SoxY protein] + 2 Fe(II)-[cytochrome c] + 2 H(+)</text>
        <dbReference type="Rhea" id="RHEA:56720"/>
        <dbReference type="Rhea" id="RHEA-COMP:10350"/>
        <dbReference type="Rhea" id="RHEA-COMP:14328"/>
        <dbReference type="Rhea" id="RHEA-COMP:14399"/>
        <dbReference type="Rhea" id="RHEA-COMP:14691"/>
        <dbReference type="ChEBI" id="CHEBI:15378"/>
        <dbReference type="ChEBI" id="CHEBI:29033"/>
        <dbReference type="ChEBI" id="CHEBI:29034"/>
        <dbReference type="ChEBI" id="CHEBI:29950"/>
        <dbReference type="ChEBI" id="CHEBI:33542"/>
        <dbReference type="ChEBI" id="CHEBI:139321"/>
        <dbReference type="EC" id="2.8.5.2"/>
    </reaction>
</comment>
<evidence type="ECO:0000256" key="6">
    <source>
        <dbReference type="ARBA" id="ARBA00022679"/>
    </source>
</evidence>
<keyword evidence="9 15" id="KW-0574">Periplasm</keyword>
<dbReference type="InterPro" id="IPR009056">
    <property type="entry name" value="Cyt_c-like_dom"/>
</dbReference>
<dbReference type="EC" id="2.8.5.2" evidence="15"/>
<dbReference type="EMBL" id="VINQ01000002">
    <property type="protein sequence ID" value="KAA0920298.1"/>
    <property type="molecule type" value="Genomic_DNA"/>
</dbReference>
<evidence type="ECO:0000256" key="15">
    <source>
        <dbReference type="PIRNR" id="PIRNR038455"/>
    </source>
</evidence>
<dbReference type="Pfam" id="PF21342">
    <property type="entry name" value="SoxA-TsdA_cyt-c"/>
    <property type="match status" value="1"/>
</dbReference>
<dbReference type="Gene3D" id="1.10.760.10">
    <property type="entry name" value="Cytochrome c-like domain"/>
    <property type="match status" value="2"/>
</dbReference>
<dbReference type="AlphaFoldDB" id="A0A5A9ZSL1"/>
<dbReference type="InterPro" id="IPR036909">
    <property type="entry name" value="Cyt_c-like_dom_sf"/>
</dbReference>
<keyword evidence="8 19" id="KW-0732">Signal</keyword>
<keyword evidence="11 15" id="KW-0408">Iron</keyword>
<evidence type="ECO:0000256" key="18">
    <source>
        <dbReference type="PIRSR" id="PIRSR038455-3"/>
    </source>
</evidence>
<keyword evidence="10 15" id="KW-0249">Electron transport</keyword>
<dbReference type="GO" id="GO:0046872">
    <property type="term" value="F:metal ion binding"/>
    <property type="evidence" value="ECO:0007669"/>
    <property type="project" value="UniProtKB-KW"/>
</dbReference>
<keyword evidence="6 15" id="KW-0808">Transferase</keyword>
<evidence type="ECO:0000256" key="11">
    <source>
        <dbReference type="ARBA" id="ARBA00023004"/>
    </source>
</evidence>
<proteinExistence type="inferred from homology"/>
<evidence type="ECO:0000256" key="3">
    <source>
        <dbReference type="ARBA" id="ARBA00011530"/>
    </source>
</evidence>
<feature type="chain" id="PRO_5022662672" description="SoxAX cytochrome complex subunit A" evidence="19">
    <location>
        <begin position="22"/>
        <end position="284"/>
    </location>
</feature>
<dbReference type="NCBIfam" id="TIGR04484">
    <property type="entry name" value="thiosulf_SoxA"/>
    <property type="match status" value="1"/>
</dbReference>
<evidence type="ECO:0000256" key="5">
    <source>
        <dbReference type="ARBA" id="ARBA00022617"/>
    </source>
</evidence>
<evidence type="ECO:0000256" key="9">
    <source>
        <dbReference type="ARBA" id="ARBA00022764"/>
    </source>
</evidence>
<protein>
    <recommendedName>
        <fullName evidence="15">SoxAX cytochrome complex subunit A</fullName>
        <ecNumber evidence="15">2.8.5.2</ecNumber>
    </recommendedName>
    <alternativeName>
        <fullName evidence="15">Protein SoxA</fullName>
    </alternativeName>
    <alternativeName>
        <fullName evidence="15">Sulfur oxidizing protein A</fullName>
    </alternativeName>
    <alternativeName>
        <fullName evidence="15">Thiosulfate-oxidizing multienzyme system protein SoxA</fullName>
    </alternativeName>
</protein>
<dbReference type="SUPFAM" id="SSF46626">
    <property type="entry name" value="Cytochrome c"/>
    <property type="match status" value="2"/>
</dbReference>
<keyword evidence="7 15" id="KW-0479">Metal-binding</keyword>
<feature type="binding site" evidence="17">
    <location>
        <position position="241"/>
    </location>
    <ligand>
        <name>substrate</name>
    </ligand>
</feature>
<evidence type="ECO:0000256" key="12">
    <source>
        <dbReference type="ARBA" id="ARBA00025746"/>
    </source>
</evidence>
<comment type="cofactor">
    <cofactor evidence="17">
        <name>heme</name>
        <dbReference type="ChEBI" id="CHEBI:30413"/>
    </cofactor>
    <text evidence="17">Binds 2 heme groups per subunit.</text>
</comment>
<accession>A0A5A9ZSL1</accession>
<feature type="binding site" description="axial binding residue" evidence="18">
    <location>
        <position position="103"/>
    </location>
    <ligand>
        <name>heme c</name>
        <dbReference type="ChEBI" id="CHEBI:61717"/>
        <label>1</label>
    </ligand>
    <ligandPart>
        <name>Fe</name>
        <dbReference type="ChEBI" id="CHEBI:18248"/>
    </ligandPart>
</feature>
<keyword evidence="5 15" id="KW-0349">Heme</keyword>
<feature type="binding site" description="covalent" evidence="17">
    <location>
        <position position="99"/>
    </location>
    <ligand>
        <name>heme c</name>
        <dbReference type="ChEBI" id="CHEBI:61717"/>
        <label>1</label>
    </ligand>
</feature>
<organism evidence="21 22">
    <name type="scientific">Aquicoccus porphyridii</name>
    <dbReference type="NCBI Taxonomy" id="1852029"/>
    <lineage>
        <taxon>Bacteria</taxon>
        <taxon>Pseudomonadati</taxon>
        <taxon>Pseudomonadota</taxon>
        <taxon>Alphaproteobacteria</taxon>
        <taxon>Rhodobacterales</taxon>
        <taxon>Paracoccaceae</taxon>
        <taxon>Aquicoccus</taxon>
    </lineage>
</organism>
<evidence type="ECO:0000256" key="17">
    <source>
        <dbReference type="PIRSR" id="PIRSR038455-2"/>
    </source>
</evidence>
<evidence type="ECO:0000259" key="20">
    <source>
        <dbReference type="Pfam" id="PF21342"/>
    </source>
</evidence>
<feature type="domain" description="Cytochrome c" evidence="20">
    <location>
        <begin position="84"/>
        <end position="170"/>
    </location>
</feature>
<evidence type="ECO:0000256" key="2">
    <source>
        <dbReference type="ARBA" id="ARBA00004418"/>
    </source>
</evidence>
<gene>
    <name evidence="21" type="primary">soxA</name>
    <name evidence="21" type="ORF">FLO80_04080</name>
</gene>
<evidence type="ECO:0000256" key="7">
    <source>
        <dbReference type="ARBA" id="ARBA00022723"/>
    </source>
</evidence>
<name>A0A5A9ZSL1_9RHOB</name>
<evidence type="ECO:0000256" key="4">
    <source>
        <dbReference type="ARBA" id="ARBA00022448"/>
    </source>
</evidence>
<feature type="binding site" description="covalent" evidence="17">
    <location>
        <position position="200"/>
    </location>
    <ligand>
        <name>heme c</name>
        <dbReference type="ChEBI" id="CHEBI:61717"/>
        <label>2</label>
    </ligand>
</feature>
<feature type="binding site" description="covalent" evidence="17">
    <location>
        <position position="203"/>
    </location>
    <ligand>
        <name>heme c</name>
        <dbReference type="ChEBI" id="CHEBI:61717"/>
        <label>2</label>
    </ligand>
</feature>
<dbReference type="GO" id="GO:0009055">
    <property type="term" value="F:electron transfer activity"/>
    <property type="evidence" value="ECO:0007669"/>
    <property type="project" value="InterPro"/>
</dbReference>
<comment type="catalytic activity">
    <reaction evidence="14 15">
        <text>S-sulfanyl-L-cysteinyl-[SoxY protein] + thiosulfate + 2 Fe(III)-[cytochrome c] = S-(2-sulfodisulfanyl)-L-cysteinyl-[SoxY protein] + 2 Fe(II)-[cytochrome c] + 2 H(+)</text>
        <dbReference type="Rhea" id="RHEA:51224"/>
        <dbReference type="Rhea" id="RHEA-COMP:10350"/>
        <dbReference type="Rhea" id="RHEA-COMP:14399"/>
        <dbReference type="Rhea" id="RHEA-COMP:14689"/>
        <dbReference type="Rhea" id="RHEA-COMP:14690"/>
        <dbReference type="ChEBI" id="CHEBI:15378"/>
        <dbReference type="ChEBI" id="CHEBI:29033"/>
        <dbReference type="ChEBI" id="CHEBI:29034"/>
        <dbReference type="ChEBI" id="CHEBI:33542"/>
        <dbReference type="ChEBI" id="CHEBI:61963"/>
        <dbReference type="ChEBI" id="CHEBI:140664"/>
        <dbReference type="EC" id="2.8.5.2"/>
    </reaction>
</comment>
<feature type="binding site" description="covalent" evidence="17">
    <location>
        <position position="102"/>
    </location>
    <ligand>
        <name>heme c</name>
        <dbReference type="ChEBI" id="CHEBI:61717"/>
        <label>1</label>
    </ligand>
</feature>
<keyword evidence="4 15" id="KW-0813">Transport</keyword>
<comment type="caution">
    <text evidence="21">The sequence shown here is derived from an EMBL/GenBank/DDBJ whole genome shotgun (WGS) entry which is preliminary data.</text>
</comment>
<feature type="active site" description="Cysteine persulfide intermediate" evidence="16">
    <location>
        <position position="245"/>
    </location>
</feature>
<evidence type="ECO:0000256" key="10">
    <source>
        <dbReference type="ARBA" id="ARBA00022982"/>
    </source>
</evidence>
<dbReference type="Proteomes" id="UP000325291">
    <property type="component" value="Unassembled WGS sequence"/>
</dbReference>
<evidence type="ECO:0000313" key="22">
    <source>
        <dbReference type="Proteomes" id="UP000325291"/>
    </source>
</evidence>
<feature type="binding site" description="axial binding residue" evidence="18">
    <location>
        <position position="137"/>
    </location>
    <ligand>
        <name>heme c</name>
        <dbReference type="ChEBI" id="CHEBI:61717"/>
        <label>1</label>
    </ligand>
    <ligandPart>
        <name>Fe</name>
        <dbReference type="ChEBI" id="CHEBI:18248"/>
    </ligandPart>
</feature>